<evidence type="ECO:0000313" key="2">
    <source>
        <dbReference type="Proteomes" id="UP000735302"/>
    </source>
</evidence>
<protein>
    <submittedName>
        <fullName evidence="1">Uncharacterized protein</fullName>
    </submittedName>
</protein>
<name>A0AAV4D7P5_9GAST</name>
<accession>A0AAV4D7P5</accession>
<dbReference type="Proteomes" id="UP000735302">
    <property type="component" value="Unassembled WGS sequence"/>
</dbReference>
<gene>
    <name evidence="1" type="ORF">PoB_006657500</name>
</gene>
<organism evidence="1 2">
    <name type="scientific">Plakobranchus ocellatus</name>
    <dbReference type="NCBI Taxonomy" id="259542"/>
    <lineage>
        <taxon>Eukaryota</taxon>
        <taxon>Metazoa</taxon>
        <taxon>Spiralia</taxon>
        <taxon>Lophotrochozoa</taxon>
        <taxon>Mollusca</taxon>
        <taxon>Gastropoda</taxon>
        <taxon>Heterobranchia</taxon>
        <taxon>Euthyneura</taxon>
        <taxon>Panpulmonata</taxon>
        <taxon>Sacoglossa</taxon>
        <taxon>Placobranchoidea</taxon>
        <taxon>Plakobranchidae</taxon>
        <taxon>Plakobranchus</taxon>
    </lineage>
</organism>
<keyword evidence="2" id="KW-1185">Reference proteome</keyword>
<comment type="caution">
    <text evidence="1">The sequence shown here is derived from an EMBL/GenBank/DDBJ whole genome shotgun (WGS) entry which is preliminary data.</text>
</comment>
<sequence length="99" mass="10841">MAGLDYFSDSAPATVYTWPVEIMQSLEPGQNDVIQEMTQKNIHNFPTAPSLTPTPPYCSDGNWGFGDKVDSKYALKSAKMLLSQVRVLGHGGPKNLRSP</sequence>
<evidence type="ECO:0000313" key="1">
    <source>
        <dbReference type="EMBL" id="GFO40070.1"/>
    </source>
</evidence>
<dbReference type="AlphaFoldDB" id="A0AAV4D7P5"/>
<reference evidence="1 2" key="1">
    <citation type="journal article" date="2021" name="Elife">
        <title>Chloroplast acquisition without the gene transfer in kleptoplastic sea slugs, Plakobranchus ocellatus.</title>
        <authorList>
            <person name="Maeda T."/>
            <person name="Takahashi S."/>
            <person name="Yoshida T."/>
            <person name="Shimamura S."/>
            <person name="Takaki Y."/>
            <person name="Nagai Y."/>
            <person name="Toyoda A."/>
            <person name="Suzuki Y."/>
            <person name="Arimoto A."/>
            <person name="Ishii H."/>
            <person name="Satoh N."/>
            <person name="Nishiyama T."/>
            <person name="Hasebe M."/>
            <person name="Maruyama T."/>
            <person name="Minagawa J."/>
            <person name="Obokata J."/>
            <person name="Shigenobu S."/>
        </authorList>
    </citation>
    <scope>NUCLEOTIDE SEQUENCE [LARGE SCALE GENOMIC DNA]</scope>
</reference>
<proteinExistence type="predicted"/>
<dbReference type="EMBL" id="BLXT01007574">
    <property type="protein sequence ID" value="GFO40070.1"/>
    <property type="molecule type" value="Genomic_DNA"/>
</dbReference>